<dbReference type="Gene3D" id="3.40.50.1820">
    <property type="entry name" value="alpha/beta hydrolase"/>
    <property type="match status" value="1"/>
</dbReference>
<accession>A0ABW3AZR9</accession>
<dbReference type="PROSITE" id="PS51257">
    <property type="entry name" value="PROKAR_LIPOPROTEIN"/>
    <property type="match status" value="1"/>
</dbReference>
<evidence type="ECO:0000313" key="9">
    <source>
        <dbReference type="Proteomes" id="UP001597012"/>
    </source>
</evidence>
<dbReference type="RefSeq" id="WP_379931726.1">
    <property type="nucleotide sequence ID" value="NZ_JBHTHY010000003.1"/>
</dbReference>
<evidence type="ECO:0000256" key="6">
    <source>
        <dbReference type="ARBA" id="ARBA00023277"/>
    </source>
</evidence>
<dbReference type="SUPFAM" id="SSF53474">
    <property type="entry name" value="alpha/beta-Hydrolases"/>
    <property type="match status" value="1"/>
</dbReference>
<comment type="subcellular location">
    <subcellularLocation>
        <location evidence="1">Secreted</location>
    </subcellularLocation>
</comment>
<evidence type="ECO:0000256" key="5">
    <source>
        <dbReference type="ARBA" id="ARBA00022801"/>
    </source>
</evidence>
<evidence type="ECO:0000256" key="2">
    <source>
        <dbReference type="ARBA" id="ARBA00022525"/>
    </source>
</evidence>
<dbReference type="PANTHER" id="PTHR38050:SF2">
    <property type="entry name" value="FERULOYL ESTERASE C-RELATED"/>
    <property type="match status" value="1"/>
</dbReference>
<keyword evidence="2" id="KW-0964">Secreted</keyword>
<gene>
    <name evidence="8" type="ORF">ACFQZJ_01175</name>
</gene>
<evidence type="ECO:0000313" key="8">
    <source>
        <dbReference type="EMBL" id="MFD0796056.1"/>
    </source>
</evidence>
<keyword evidence="7" id="KW-0624">Polysaccharide degradation</keyword>
<dbReference type="GO" id="GO:0016787">
    <property type="term" value="F:hydrolase activity"/>
    <property type="evidence" value="ECO:0007669"/>
    <property type="project" value="UniProtKB-KW"/>
</dbReference>
<comment type="caution">
    <text evidence="8">The sequence shown here is derived from an EMBL/GenBank/DDBJ whole genome shotgun (WGS) entry which is preliminary data.</text>
</comment>
<organism evidence="8 9">
    <name type="scientific">Maribacter chungangensis</name>
    <dbReference type="NCBI Taxonomy" id="1069117"/>
    <lineage>
        <taxon>Bacteria</taxon>
        <taxon>Pseudomonadati</taxon>
        <taxon>Bacteroidota</taxon>
        <taxon>Flavobacteriia</taxon>
        <taxon>Flavobacteriales</taxon>
        <taxon>Flavobacteriaceae</taxon>
        <taxon>Maribacter</taxon>
    </lineage>
</organism>
<dbReference type="InterPro" id="IPR029058">
    <property type="entry name" value="AB_hydrolase_fold"/>
</dbReference>
<dbReference type="Proteomes" id="UP001597012">
    <property type="component" value="Unassembled WGS sequence"/>
</dbReference>
<reference evidence="9" key="1">
    <citation type="journal article" date="2019" name="Int. J. Syst. Evol. Microbiol.">
        <title>The Global Catalogue of Microorganisms (GCM) 10K type strain sequencing project: providing services to taxonomists for standard genome sequencing and annotation.</title>
        <authorList>
            <consortium name="The Broad Institute Genomics Platform"/>
            <consortium name="The Broad Institute Genome Sequencing Center for Infectious Disease"/>
            <person name="Wu L."/>
            <person name="Ma J."/>
        </authorList>
    </citation>
    <scope>NUCLEOTIDE SEQUENCE [LARGE SCALE GENOMIC DNA]</scope>
    <source>
        <strain evidence="9">CCUG 61948</strain>
    </source>
</reference>
<evidence type="ECO:0000256" key="7">
    <source>
        <dbReference type="ARBA" id="ARBA00023326"/>
    </source>
</evidence>
<name>A0ABW3AZR9_9FLAO</name>
<protein>
    <submittedName>
        <fullName evidence="8">Alpha/beta hydrolase family esterase</fullName>
    </submittedName>
</protein>
<proteinExistence type="predicted"/>
<keyword evidence="6" id="KW-0119">Carbohydrate metabolism</keyword>
<sequence length="306" mass="34282">MKKLFFTSVLLLLLACNSEDENPIVDRPTEFEYYDSIEFDGLERSYYVHLPKNYTKSVSYPLLFAMHGGGLLGYEGIEAQSQLSELSDKESFIVVYPEGVKTLGFRTWNAGDCCPSATLLKTDDIGFIHELLQKLTSELSVNSKKVYATGFSNGGQLAYTLANRYPDKFAAVSAVAGVLQDFPFNPERNVPIIHFHSYQDQTAPYNGGLSDAPNITNNFPSVDATLQSIANSYNCNVLKETIFSDSNTFDFFRYSDCNENVVIELYVSQDGGHTWPGGKALPNMEISNHFNASALMWEFFKEYEIP</sequence>
<evidence type="ECO:0000256" key="1">
    <source>
        <dbReference type="ARBA" id="ARBA00004613"/>
    </source>
</evidence>
<evidence type="ECO:0000256" key="3">
    <source>
        <dbReference type="ARBA" id="ARBA00022651"/>
    </source>
</evidence>
<dbReference type="InterPro" id="IPR000801">
    <property type="entry name" value="Esterase-like"/>
</dbReference>
<keyword evidence="3" id="KW-0858">Xylan degradation</keyword>
<keyword evidence="4" id="KW-0732">Signal</keyword>
<dbReference type="InterPro" id="IPR043595">
    <property type="entry name" value="FaeB/C/D"/>
</dbReference>
<evidence type="ECO:0000256" key="4">
    <source>
        <dbReference type="ARBA" id="ARBA00022729"/>
    </source>
</evidence>
<keyword evidence="5 8" id="KW-0378">Hydrolase</keyword>
<dbReference type="PANTHER" id="PTHR38050">
    <property type="match status" value="1"/>
</dbReference>
<keyword evidence="9" id="KW-1185">Reference proteome</keyword>
<dbReference type="Pfam" id="PF00756">
    <property type="entry name" value="Esterase"/>
    <property type="match status" value="1"/>
</dbReference>
<dbReference type="EMBL" id="JBHTHY010000003">
    <property type="protein sequence ID" value="MFD0796056.1"/>
    <property type="molecule type" value="Genomic_DNA"/>
</dbReference>